<evidence type="ECO:0000256" key="2">
    <source>
        <dbReference type="ARBA" id="ARBA00007357"/>
    </source>
</evidence>
<dbReference type="InterPro" id="IPR008753">
    <property type="entry name" value="Peptidase_M13_N"/>
</dbReference>
<dbReference type="PRINTS" id="PR00786">
    <property type="entry name" value="NEPRILYSIN"/>
</dbReference>
<evidence type="ECO:0000256" key="4">
    <source>
        <dbReference type="ARBA" id="ARBA00022723"/>
    </source>
</evidence>
<keyword evidence="5" id="KW-0378">Hydrolase</keyword>
<evidence type="ECO:0000256" key="8">
    <source>
        <dbReference type="SAM" id="Coils"/>
    </source>
</evidence>
<dbReference type="Proteomes" id="UP000001449">
    <property type="component" value="Chromosome 16"/>
</dbReference>
<evidence type="ECO:0000313" key="11">
    <source>
        <dbReference type="EMBL" id="EED86978.1"/>
    </source>
</evidence>
<evidence type="ECO:0000256" key="5">
    <source>
        <dbReference type="ARBA" id="ARBA00022801"/>
    </source>
</evidence>
<dbReference type="SUPFAM" id="SSF55486">
    <property type="entry name" value="Metalloproteases ('zincins'), catalytic domain"/>
    <property type="match status" value="1"/>
</dbReference>
<evidence type="ECO:0000259" key="10">
    <source>
        <dbReference type="Pfam" id="PF05649"/>
    </source>
</evidence>
<comment type="similarity">
    <text evidence="2">Belongs to the peptidase M13 family.</text>
</comment>
<proteinExistence type="inferred from homology"/>
<keyword evidence="4" id="KW-0479">Metal-binding</keyword>
<evidence type="ECO:0000256" key="3">
    <source>
        <dbReference type="ARBA" id="ARBA00022670"/>
    </source>
</evidence>
<feature type="domain" description="Peptidase M13 N-terminal" evidence="10">
    <location>
        <begin position="7"/>
        <end position="398"/>
    </location>
</feature>
<dbReference type="eggNOG" id="KOG3624">
    <property type="taxonomic scope" value="Eukaryota"/>
</dbReference>
<dbReference type="InterPro" id="IPR000718">
    <property type="entry name" value="Peptidase_M13"/>
</dbReference>
<comment type="cofactor">
    <cofactor evidence="1">
        <name>Zn(2+)</name>
        <dbReference type="ChEBI" id="CHEBI:29105"/>
    </cofactor>
</comment>
<dbReference type="GO" id="GO:0004222">
    <property type="term" value="F:metalloendopeptidase activity"/>
    <property type="evidence" value="ECO:0000318"/>
    <property type="project" value="GO_Central"/>
</dbReference>
<dbReference type="InterPro" id="IPR024079">
    <property type="entry name" value="MetalloPept_cat_dom_sf"/>
</dbReference>
<evidence type="ECO:0000259" key="9">
    <source>
        <dbReference type="Pfam" id="PF01431"/>
    </source>
</evidence>
<dbReference type="GeneID" id="7442498"/>
<keyword evidence="7 11" id="KW-0482">Metalloprotease</keyword>
<dbReference type="InterPro" id="IPR018497">
    <property type="entry name" value="Peptidase_M13_C"/>
</dbReference>
<dbReference type="InterPro" id="IPR042089">
    <property type="entry name" value="Peptidase_M13_dom_2"/>
</dbReference>
<reference evidence="11 12" key="1">
    <citation type="journal article" date="2004" name="Science">
        <title>The genome of the diatom Thalassiosira pseudonana: ecology, evolution, and metabolism.</title>
        <authorList>
            <person name="Armbrust E.V."/>
            <person name="Berges J.A."/>
            <person name="Bowler C."/>
            <person name="Green B.R."/>
            <person name="Martinez D."/>
            <person name="Putnam N.H."/>
            <person name="Zhou S."/>
            <person name="Allen A.E."/>
            <person name="Apt K.E."/>
            <person name="Bechner M."/>
            <person name="Brzezinski M.A."/>
            <person name="Chaal B.K."/>
            <person name="Chiovitti A."/>
            <person name="Davis A.K."/>
            <person name="Demarest M.S."/>
            <person name="Detter J.C."/>
            <person name="Glavina T."/>
            <person name="Goodstein D."/>
            <person name="Hadi M.Z."/>
            <person name="Hellsten U."/>
            <person name="Hildebrand M."/>
            <person name="Jenkins B.D."/>
            <person name="Jurka J."/>
            <person name="Kapitonov V.V."/>
            <person name="Kroger N."/>
            <person name="Lau W.W."/>
            <person name="Lane T.W."/>
            <person name="Larimer F.W."/>
            <person name="Lippmeier J.C."/>
            <person name="Lucas S."/>
            <person name="Medina M."/>
            <person name="Montsant A."/>
            <person name="Obornik M."/>
            <person name="Parker M.S."/>
            <person name="Palenik B."/>
            <person name="Pazour G.J."/>
            <person name="Richardson P.M."/>
            <person name="Rynearson T.A."/>
            <person name="Saito M.A."/>
            <person name="Schwartz D.C."/>
            <person name="Thamatrakoln K."/>
            <person name="Valentin K."/>
            <person name="Vardi A."/>
            <person name="Wilkerson F.P."/>
            <person name="Rokhsar D.S."/>
        </authorList>
    </citation>
    <scope>NUCLEOTIDE SEQUENCE [LARGE SCALE GENOMIC DNA]</scope>
    <source>
        <strain evidence="11 12">CCMP1335</strain>
    </source>
</reference>
<dbReference type="InParanoid" id="B8LCF9"/>
<keyword evidence="8" id="KW-0175">Coiled coil</keyword>
<dbReference type="PANTHER" id="PTHR11733:SF167">
    <property type="entry name" value="FI17812P1-RELATED"/>
    <property type="match status" value="1"/>
</dbReference>
<evidence type="ECO:0000256" key="7">
    <source>
        <dbReference type="ARBA" id="ARBA00023049"/>
    </source>
</evidence>
<dbReference type="GO" id="GO:0046872">
    <property type="term" value="F:metal ion binding"/>
    <property type="evidence" value="ECO:0007669"/>
    <property type="project" value="UniProtKB-KW"/>
</dbReference>
<organism evidence="11 12">
    <name type="scientific">Thalassiosira pseudonana</name>
    <name type="common">Marine diatom</name>
    <name type="synonym">Cyclotella nana</name>
    <dbReference type="NCBI Taxonomy" id="35128"/>
    <lineage>
        <taxon>Eukaryota</taxon>
        <taxon>Sar</taxon>
        <taxon>Stramenopiles</taxon>
        <taxon>Ochrophyta</taxon>
        <taxon>Bacillariophyta</taxon>
        <taxon>Coscinodiscophyceae</taxon>
        <taxon>Thalassiosirophycidae</taxon>
        <taxon>Thalassiosirales</taxon>
        <taxon>Thalassiosiraceae</taxon>
        <taxon>Thalassiosira</taxon>
    </lineage>
</organism>
<evidence type="ECO:0000256" key="1">
    <source>
        <dbReference type="ARBA" id="ARBA00001947"/>
    </source>
</evidence>
<dbReference type="CDD" id="cd08662">
    <property type="entry name" value="M13"/>
    <property type="match status" value="1"/>
</dbReference>
<dbReference type="PANTHER" id="PTHR11733">
    <property type="entry name" value="ZINC METALLOPROTEASE FAMILY M13 NEPRILYSIN-RELATED"/>
    <property type="match status" value="1"/>
</dbReference>
<dbReference type="OMA" id="FGWAQVW"/>
<dbReference type="RefSeq" id="XP_002296777.1">
    <property type="nucleotide sequence ID" value="XM_002296741.1"/>
</dbReference>
<name>B8LCF9_THAPS</name>
<dbReference type="Pfam" id="PF05649">
    <property type="entry name" value="Peptidase_M13_N"/>
    <property type="match status" value="1"/>
</dbReference>
<feature type="domain" description="Peptidase M13 C-terminal" evidence="9">
    <location>
        <begin position="451"/>
        <end position="650"/>
    </location>
</feature>
<dbReference type="Gene3D" id="3.40.390.10">
    <property type="entry name" value="Collagenase (Catalytic Domain)"/>
    <property type="match status" value="1"/>
</dbReference>
<dbReference type="KEGG" id="tps:THAPSDRAFT_269863"/>
<dbReference type="HOGENOM" id="CLU_006187_7_2_1"/>
<dbReference type="AlphaFoldDB" id="B8LCF9"/>
<dbReference type="EMBL" id="DS999417">
    <property type="protein sequence ID" value="EED86978.1"/>
    <property type="molecule type" value="Genomic_DNA"/>
</dbReference>
<keyword evidence="12" id="KW-1185">Reference proteome</keyword>
<dbReference type="Pfam" id="PF01431">
    <property type="entry name" value="Peptidase_M13"/>
    <property type="match status" value="1"/>
</dbReference>
<gene>
    <name evidence="11" type="ORF">THAPSDRAFT_269863</name>
</gene>
<reference evidence="11 12" key="2">
    <citation type="journal article" date="2008" name="Nature">
        <title>The Phaeodactylum genome reveals the evolutionary history of diatom genomes.</title>
        <authorList>
            <person name="Bowler C."/>
            <person name="Allen A.E."/>
            <person name="Badger J.H."/>
            <person name="Grimwood J."/>
            <person name="Jabbari K."/>
            <person name="Kuo A."/>
            <person name="Maheswari U."/>
            <person name="Martens C."/>
            <person name="Maumus F."/>
            <person name="Otillar R.P."/>
            <person name="Rayko E."/>
            <person name="Salamov A."/>
            <person name="Vandepoele K."/>
            <person name="Beszteri B."/>
            <person name="Gruber A."/>
            <person name="Heijde M."/>
            <person name="Katinka M."/>
            <person name="Mock T."/>
            <person name="Valentin K."/>
            <person name="Verret F."/>
            <person name="Berges J.A."/>
            <person name="Brownlee C."/>
            <person name="Cadoret J.P."/>
            <person name="Chiovitti A."/>
            <person name="Choi C.J."/>
            <person name="Coesel S."/>
            <person name="De Martino A."/>
            <person name="Detter J.C."/>
            <person name="Durkin C."/>
            <person name="Falciatore A."/>
            <person name="Fournet J."/>
            <person name="Haruta M."/>
            <person name="Huysman M.J."/>
            <person name="Jenkins B.D."/>
            <person name="Jiroutova K."/>
            <person name="Jorgensen R.E."/>
            <person name="Joubert Y."/>
            <person name="Kaplan A."/>
            <person name="Kroger N."/>
            <person name="Kroth P.G."/>
            <person name="La Roche J."/>
            <person name="Lindquist E."/>
            <person name="Lommer M."/>
            <person name="Martin-Jezequel V."/>
            <person name="Lopez P.J."/>
            <person name="Lucas S."/>
            <person name="Mangogna M."/>
            <person name="McGinnis K."/>
            <person name="Medlin L.K."/>
            <person name="Montsant A."/>
            <person name="Oudot-Le Secq M.P."/>
            <person name="Napoli C."/>
            <person name="Obornik M."/>
            <person name="Parker M.S."/>
            <person name="Petit J.L."/>
            <person name="Porcel B.M."/>
            <person name="Poulsen N."/>
            <person name="Robison M."/>
            <person name="Rychlewski L."/>
            <person name="Rynearson T.A."/>
            <person name="Schmutz J."/>
            <person name="Shapiro H."/>
            <person name="Siaut M."/>
            <person name="Stanley M."/>
            <person name="Sussman M.R."/>
            <person name="Taylor A.R."/>
            <person name="Vardi A."/>
            <person name="von Dassow P."/>
            <person name="Vyverman W."/>
            <person name="Willis A."/>
            <person name="Wyrwicz L.S."/>
            <person name="Rokhsar D.S."/>
            <person name="Weissenbach J."/>
            <person name="Armbrust E.V."/>
            <person name="Green B.R."/>
            <person name="Van de Peer Y."/>
            <person name="Grigoriev I.V."/>
        </authorList>
    </citation>
    <scope>NUCLEOTIDE SEQUENCE [LARGE SCALE GENOMIC DNA]</scope>
    <source>
        <strain evidence="11 12">CCMP1335</strain>
    </source>
</reference>
<dbReference type="GO" id="GO:0016485">
    <property type="term" value="P:protein processing"/>
    <property type="evidence" value="ECO:0000318"/>
    <property type="project" value="GO_Central"/>
</dbReference>
<sequence>MDFSVHPRDNFFYYSNGEWMKNNPIPSGYPNWNSFMSLRLKSQEDCKAILEELEQKLGAGESVTDEEKKVAAFYKAAMDEEKIESLGVEPLEPLLELCKETAEKKNDKSLGTMAYAYGVSPFFGIGAGADKKNSEHSTAQVGQGGIRLPDRDYYFDEDKEDQRAAYKKCMALLLTLLDDPAASSPTEEATASAAKVYELEKSLAEAHMTKTENRDPHDTYNKMSIDAITKLGNDEFDFGSYFEAATAGKTTEEIGEVNLRNVKALQKVAEVASTADLDTLHAYFRWGAVASCAPYLPKAFVDAHFDFYERTLQGTKEMKPRWKRATDWTENALGEVLGKLYCARYFDESSKERALNIVEQVRQALEDRLKEVEWMKSSETRENALKKMNKFGVKIGYPDKWIDYTSLVIDESQSFLSMVFKAREFDNILEIKEMNAPTDRKKWFMTPQTVNAYYHPSLNEIVFPAAILQHPFFDKDADDAVNFGSMGAVIGHEMTHGFDDKGRKFDWRGNMEDWWTEEDGKEYERRVEVMVEQANEYEVHGQHVKGKLTSGENIADLGGMRLALRALLTSKGYDPSKLVDGFTPIQRFFLSWGQCWRQSITKERALQLITVDPHGPNEMRCNGTLSNMPEFHAAFDVKEGDPMFKSFEARVDIW</sequence>
<keyword evidence="6" id="KW-0862">Zinc</keyword>
<dbReference type="PaxDb" id="35128-Thaps269863"/>
<evidence type="ECO:0000313" key="12">
    <source>
        <dbReference type="Proteomes" id="UP000001449"/>
    </source>
</evidence>
<evidence type="ECO:0000256" key="6">
    <source>
        <dbReference type="ARBA" id="ARBA00022833"/>
    </source>
</evidence>
<feature type="coiled-coil region" evidence="8">
    <location>
        <begin position="355"/>
        <end position="382"/>
    </location>
</feature>
<dbReference type="Gene3D" id="1.10.1380.10">
    <property type="entry name" value="Neutral endopeptidase , domain2"/>
    <property type="match status" value="1"/>
</dbReference>
<dbReference type="GO" id="GO:0005886">
    <property type="term" value="C:plasma membrane"/>
    <property type="evidence" value="ECO:0000318"/>
    <property type="project" value="GO_Central"/>
</dbReference>
<protein>
    <submittedName>
        <fullName evidence="11">Metalloprotease</fullName>
    </submittedName>
</protein>
<accession>B8LCF9</accession>
<keyword evidence="3" id="KW-0645">Protease</keyword>
<dbReference type="PROSITE" id="PS51885">
    <property type="entry name" value="NEPRILYSIN"/>
    <property type="match status" value="1"/>
</dbReference>